<dbReference type="InterPro" id="IPR012677">
    <property type="entry name" value="Nucleotide-bd_a/b_plait_sf"/>
</dbReference>
<dbReference type="Gene3D" id="3.30.70.330">
    <property type="match status" value="1"/>
</dbReference>
<keyword evidence="5" id="KW-1185">Reference proteome</keyword>
<dbReference type="GO" id="GO:0003723">
    <property type="term" value="F:RNA binding"/>
    <property type="evidence" value="ECO:0007669"/>
    <property type="project" value="UniProtKB-UniRule"/>
</dbReference>
<dbReference type="InterPro" id="IPR035979">
    <property type="entry name" value="RBD_domain_sf"/>
</dbReference>
<protein>
    <submittedName>
        <fullName evidence="4">Glycine-rich RNA-binding protein 4, mitochondrial</fullName>
    </submittedName>
</protein>
<comment type="caution">
    <text evidence="4">The sequence shown here is derived from an EMBL/GenBank/DDBJ whole genome shotgun (WGS) entry which is preliminary data.</text>
</comment>
<evidence type="ECO:0000313" key="5">
    <source>
        <dbReference type="Proteomes" id="UP000286134"/>
    </source>
</evidence>
<sequence>MKLTILRGLSWSTDDNKLRLAFEGFGKVEEAVNRDTGRSRGFGFVRYASDEDAKSAIAKMDNVEYASYSHL</sequence>
<dbReference type="SMART" id="SM00360">
    <property type="entry name" value="RRM"/>
    <property type="match status" value="1"/>
</dbReference>
<accession>A0A420HKJ8</accession>
<dbReference type="STRING" id="212602.A0A420HKJ8"/>
<dbReference type="AlphaFoldDB" id="A0A420HKJ8"/>
<dbReference type="Proteomes" id="UP000286134">
    <property type="component" value="Unassembled WGS sequence"/>
</dbReference>
<dbReference type="PANTHER" id="PTHR48024">
    <property type="entry name" value="GEO13361P1-RELATED"/>
    <property type="match status" value="1"/>
</dbReference>
<dbReference type="PROSITE" id="PS50102">
    <property type="entry name" value="RRM"/>
    <property type="match status" value="1"/>
</dbReference>
<dbReference type="Pfam" id="PF00076">
    <property type="entry name" value="RRM_1"/>
    <property type="match status" value="1"/>
</dbReference>
<dbReference type="InterPro" id="IPR050886">
    <property type="entry name" value="RNA-binding_reg"/>
</dbReference>
<name>A0A420HKJ8_9PEZI</name>
<feature type="domain" description="RRM" evidence="3">
    <location>
        <begin position="2"/>
        <end position="71"/>
    </location>
</feature>
<reference evidence="4 5" key="1">
    <citation type="journal article" date="2018" name="BMC Genomics">
        <title>Comparative genome analyses reveal sequence features reflecting distinct modes of host-adaptation between dicot and monocot powdery mildew.</title>
        <authorList>
            <person name="Wu Y."/>
            <person name="Ma X."/>
            <person name="Pan Z."/>
            <person name="Kale S.D."/>
            <person name="Song Y."/>
            <person name="King H."/>
            <person name="Zhang Q."/>
            <person name="Presley C."/>
            <person name="Deng X."/>
            <person name="Wei C.I."/>
            <person name="Xiao S."/>
        </authorList>
    </citation>
    <scope>NUCLEOTIDE SEQUENCE [LARGE SCALE GENOMIC DNA]</scope>
    <source>
        <strain evidence="4">UMSG2</strain>
    </source>
</reference>
<dbReference type="GO" id="GO:0005634">
    <property type="term" value="C:nucleus"/>
    <property type="evidence" value="ECO:0007669"/>
    <property type="project" value="TreeGrafter"/>
</dbReference>
<keyword evidence="1 2" id="KW-0694">RNA-binding</keyword>
<evidence type="ECO:0000256" key="1">
    <source>
        <dbReference type="ARBA" id="ARBA00022884"/>
    </source>
</evidence>
<evidence type="ECO:0000259" key="3">
    <source>
        <dbReference type="PROSITE" id="PS50102"/>
    </source>
</evidence>
<dbReference type="SUPFAM" id="SSF54928">
    <property type="entry name" value="RNA-binding domain, RBD"/>
    <property type="match status" value="1"/>
</dbReference>
<dbReference type="PANTHER" id="PTHR48024:SF60">
    <property type="entry name" value="RNA-BINDING PROTEIN, PUTATIVE (AFU_ORTHOLOGUE AFUA_3G08580)-RELATED"/>
    <property type="match status" value="1"/>
</dbReference>
<dbReference type="InterPro" id="IPR000504">
    <property type="entry name" value="RRM_dom"/>
</dbReference>
<gene>
    <name evidence="4" type="ORF">OnM2_070067</name>
</gene>
<evidence type="ECO:0000313" key="4">
    <source>
        <dbReference type="EMBL" id="RKF57965.1"/>
    </source>
</evidence>
<organism evidence="4 5">
    <name type="scientific">Erysiphe neolycopersici</name>
    <dbReference type="NCBI Taxonomy" id="212602"/>
    <lineage>
        <taxon>Eukaryota</taxon>
        <taxon>Fungi</taxon>
        <taxon>Dikarya</taxon>
        <taxon>Ascomycota</taxon>
        <taxon>Pezizomycotina</taxon>
        <taxon>Leotiomycetes</taxon>
        <taxon>Erysiphales</taxon>
        <taxon>Erysiphaceae</taxon>
        <taxon>Erysiphe</taxon>
    </lineage>
</organism>
<dbReference type="EMBL" id="MCFK01007079">
    <property type="protein sequence ID" value="RKF57965.1"/>
    <property type="molecule type" value="Genomic_DNA"/>
</dbReference>
<proteinExistence type="predicted"/>
<dbReference type="OrthoDB" id="439808at2759"/>
<evidence type="ECO:0000256" key="2">
    <source>
        <dbReference type="PROSITE-ProRule" id="PRU00176"/>
    </source>
</evidence>